<evidence type="ECO:0008006" key="2">
    <source>
        <dbReference type="Google" id="ProtNLM"/>
    </source>
</evidence>
<protein>
    <recommendedName>
        <fullName evidence="2">Spore coat protein</fullName>
    </recommendedName>
</protein>
<accession>A0AAU7FNB1</accession>
<reference evidence="1" key="1">
    <citation type="submission" date="2024-05" db="EMBL/GenBank/DDBJ databases">
        <authorList>
            <person name="Liu Z."/>
        </authorList>
    </citation>
    <scope>NUCLEOTIDE SEQUENCE</scope>
    <source>
        <strain evidence="1">BS1807G30</strain>
    </source>
</reference>
<evidence type="ECO:0000313" key="1">
    <source>
        <dbReference type="EMBL" id="XBM05024.1"/>
    </source>
</evidence>
<sequence>MRRKQFPDRTDWLSFFETWPDEGFERDMPIEYQDLTFRFENEEERFVVTMSLGVQEFSLKAVRKKDASVLGVYAFKTVRHVEIKKDRQHEKELLILLDGVERFVITIEITFLPSFCIMVKEHFSGE</sequence>
<dbReference type="RefSeq" id="WP_008349057.1">
    <property type="nucleotide sequence ID" value="NZ_CP157353.1"/>
</dbReference>
<proteinExistence type="predicted"/>
<organism evidence="1">
    <name type="scientific">Bacillus sp. BS1807G30</name>
    <dbReference type="NCBI Taxonomy" id="3153756"/>
    <lineage>
        <taxon>Bacteria</taxon>
        <taxon>Bacillati</taxon>
        <taxon>Bacillota</taxon>
        <taxon>Bacilli</taxon>
        <taxon>Bacillales</taxon>
        <taxon>Bacillaceae</taxon>
        <taxon>Bacillus</taxon>
    </lineage>
</organism>
<name>A0AAU7FNB1_9BACI</name>
<gene>
    <name evidence="1" type="ORF">ABG082_04530</name>
</gene>
<dbReference type="EMBL" id="CP157353">
    <property type="protein sequence ID" value="XBM05024.1"/>
    <property type="molecule type" value="Genomic_DNA"/>
</dbReference>
<dbReference type="AlphaFoldDB" id="A0AAU7FNB1"/>